<dbReference type="STRING" id="333673.A0A3M0L483"/>
<name>A0A3M0L483_HIRRU</name>
<evidence type="ECO:0000256" key="1">
    <source>
        <dbReference type="SAM" id="MobiDB-lite"/>
    </source>
</evidence>
<organism evidence="2 3">
    <name type="scientific">Hirundo rustica rustica</name>
    <dbReference type="NCBI Taxonomy" id="333673"/>
    <lineage>
        <taxon>Eukaryota</taxon>
        <taxon>Metazoa</taxon>
        <taxon>Chordata</taxon>
        <taxon>Craniata</taxon>
        <taxon>Vertebrata</taxon>
        <taxon>Euteleostomi</taxon>
        <taxon>Archelosauria</taxon>
        <taxon>Archosauria</taxon>
        <taxon>Dinosauria</taxon>
        <taxon>Saurischia</taxon>
        <taxon>Theropoda</taxon>
        <taxon>Coelurosauria</taxon>
        <taxon>Aves</taxon>
        <taxon>Neognathae</taxon>
        <taxon>Neoaves</taxon>
        <taxon>Telluraves</taxon>
        <taxon>Australaves</taxon>
        <taxon>Passeriformes</taxon>
        <taxon>Sylvioidea</taxon>
        <taxon>Hirundinidae</taxon>
        <taxon>Hirundo</taxon>
    </lineage>
</organism>
<feature type="region of interest" description="Disordered" evidence="1">
    <location>
        <begin position="85"/>
        <end position="107"/>
    </location>
</feature>
<comment type="caution">
    <text evidence="2">The sequence shown here is derived from an EMBL/GenBank/DDBJ whole genome shotgun (WGS) entry which is preliminary data.</text>
</comment>
<sequence length="115" mass="12465">MITSNPKHTCRLGVEWVEASPEEALGVLVNEKLNMTWQCDITSWKASQTLHGPCIQSSVASRLREGILPLYSTVVGSHVEHLSSSGLPAEEGHGLVGASPEEGYKNDQMAEVSFM</sequence>
<dbReference type="EMBL" id="QRBI01000096">
    <property type="protein sequence ID" value="RMC18694.1"/>
    <property type="molecule type" value="Genomic_DNA"/>
</dbReference>
<proteinExistence type="predicted"/>
<reference evidence="2 3" key="1">
    <citation type="submission" date="2018-07" db="EMBL/GenBank/DDBJ databases">
        <title>A high quality draft genome assembly of the barn swallow (H. rustica rustica).</title>
        <authorList>
            <person name="Formenti G."/>
            <person name="Chiara M."/>
            <person name="Poveda L."/>
            <person name="Francoijs K.-J."/>
            <person name="Bonisoli-Alquati A."/>
            <person name="Canova L."/>
            <person name="Gianfranceschi L."/>
            <person name="Horner D.S."/>
            <person name="Saino N."/>
        </authorList>
    </citation>
    <scope>NUCLEOTIDE SEQUENCE [LARGE SCALE GENOMIC DNA]</scope>
    <source>
        <strain evidence="2">Chelidonia</strain>
        <tissue evidence="2">Blood</tissue>
    </source>
</reference>
<evidence type="ECO:0000313" key="2">
    <source>
        <dbReference type="EMBL" id="RMC18694.1"/>
    </source>
</evidence>
<dbReference type="Proteomes" id="UP000269221">
    <property type="component" value="Unassembled WGS sequence"/>
</dbReference>
<evidence type="ECO:0000313" key="3">
    <source>
        <dbReference type="Proteomes" id="UP000269221"/>
    </source>
</evidence>
<dbReference type="OrthoDB" id="8064698at2759"/>
<dbReference type="AlphaFoldDB" id="A0A3M0L483"/>
<keyword evidence="3" id="KW-1185">Reference proteome</keyword>
<accession>A0A3M0L483</accession>
<protein>
    <submittedName>
        <fullName evidence="2">Uncharacterized protein</fullName>
    </submittedName>
</protein>
<gene>
    <name evidence="2" type="ORF">DUI87_04590</name>
</gene>